<dbReference type="Pfam" id="PF06961">
    <property type="entry name" value="DUF1294"/>
    <property type="match status" value="1"/>
</dbReference>
<sequence>MRLQGRLSDWDDKRGFGYIIPNGGGERAWMHISAWQGRGSRPANGDQLTYQVKTNPKGRPTAEAVKPARSTARPRNSVHKGQPGKGSQAWRILIGLFVLSAQVSVGALSLLPWWLVGAALALSALTWAAYGLDKRAAQQDQRRTPEATLQLLGLLGGWPGALIAQGQFRHKTAKFRFQAQFWVCVVVNVLAVLAGPALLQRFAPG</sequence>
<keyword evidence="2" id="KW-0812">Transmembrane</keyword>
<dbReference type="InterPro" id="IPR010718">
    <property type="entry name" value="DUF1294"/>
</dbReference>
<feature type="transmembrane region" description="Helical" evidence="2">
    <location>
        <begin position="89"/>
        <end position="107"/>
    </location>
</feature>
<proteinExistence type="predicted"/>
<feature type="region of interest" description="Disordered" evidence="1">
    <location>
        <begin position="52"/>
        <end position="85"/>
    </location>
</feature>
<dbReference type="OrthoDB" id="72963at2"/>
<dbReference type="Proteomes" id="UP000050956">
    <property type="component" value="Unassembled WGS sequence"/>
</dbReference>
<dbReference type="GO" id="GO:0005737">
    <property type="term" value="C:cytoplasm"/>
    <property type="evidence" value="ECO:0007669"/>
    <property type="project" value="TreeGrafter"/>
</dbReference>
<evidence type="ECO:0000313" key="5">
    <source>
        <dbReference type="Proteomes" id="UP000050956"/>
    </source>
</evidence>
<reference evidence="4 5" key="1">
    <citation type="submission" date="2015-05" db="EMBL/GenBank/DDBJ databases">
        <title>Genome sequencing and analysis of members of genus Stenotrophomonas.</title>
        <authorList>
            <person name="Patil P.P."/>
            <person name="Midha S."/>
            <person name="Patil P.B."/>
        </authorList>
    </citation>
    <scope>NUCLEOTIDE SEQUENCE [LARGE SCALE GENOMIC DNA]</scope>
    <source>
        <strain evidence="4 5">DSM 24757</strain>
    </source>
</reference>
<comment type="caution">
    <text evidence="4">The sequence shown here is derived from an EMBL/GenBank/DDBJ whole genome shotgun (WGS) entry which is preliminary data.</text>
</comment>
<feature type="domain" description="CSD" evidence="3">
    <location>
        <begin position="2"/>
        <end position="67"/>
    </location>
</feature>
<dbReference type="PANTHER" id="PTHR12962">
    <property type="entry name" value="CALCIUM-REGULATED HEAT STABLE PROTEIN CRHSP-24-RELATED"/>
    <property type="match status" value="1"/>
</dbReference>
<accession>A0A0R0D7C8</accession>
<dbReference type="EMBL" id="LDJM01000012">
    <property type="protein sequence ID" value="KRG78172.1"/>
    <property type="molecule type" value="Genomic_DNA"/>
</dbReference>
<dbReference type="RefSeq" id="WP_057637307.1">
    <property type="nucleotide sequence ID" value="NZ_LDJM01000012.1"/>
</dbReference>
<dbReference type="PATRIC" id="fig|336566.3.peg.449"/>
<dbReference type="InterPro" id="IPR052069">
    <property type="entry name" value="Ca-reg_mRNA-binding_domain"/>
</dbReference>
<evidence type="ECO:0000313" key="4">
    <source>
        <dbReference type="EMBL" id="KRG78172.1"/>
    </source>
</evidence>
<dbReference type="AlphaFoldDB" id="A0A0R0D7C8"/>
<dbReference type="STRING" id="336566.ABB30_05540"/>
<dbReference type="GO" id="GO:0003730">
    <property type="term" value="F:mRNA 3'-UTR binding"/>
    <property type="evidence" value="ECO:0007669"/>
    <property type="project" value="TreeGrafter"/>
</dbReference>
<evidence type="ECO:0000259" key="3">
    <source>
        <dbReference type="PROSITE" id="PS51857"/>
    </source>
</evidence>
<evidence type="ECO:0000256" key="1">
    <source>
        <dbReference type="SAM" id="MobiDB-lite"/>
    </source>
</evidence>
<dbReference type="Gene3D" id="2.40.50.140">
    <property type="entry name" value="Nucleic acid-binding proteins"/>
    <property type="match status" value="1"/>
</dbReference>
<feature type="transmembrane region" description="Helical" evidence="2">
    <location>
        <begin position="179"/>
        <end position="199"/>
    </location>
</feature>
<dbReference type="InterPro" id="IPR012340">
    <property type="entry name" value="NA-bd_OB-fold"/>
</dbReference>
<keyword evidence="2" id="KW-1133">Transmembrane helix</keyword>
<keyword evidence="5" id="KW-1185">Reference proteome</keyword>
<name>A0A0R0D7C8_9GAMM</name>
<evidence type="ECO:0000256" key="2">
    <source>
        <dbReference type="SAM" id="Phobius"/>
    </source>
</evidence>
<dbReference type="GO" id="GO:0043488">
    <property type="term" value="P:regulation of mRNA stability"/>
    <property type="evidence" value="ECO:0007669"/>
    <property type="project" value="TreeGrafter"/>
</dbReference>
<dbReference type="PANTHER" id="PTHR12962:SF1">
    <property type="entry name" value="COLD SHOCK DOMAIN-CONTAINING PROTEIN CG9705"/>
    <property type="match status" value="1"/>
</dbReference>
<dbReference type="CDD" id="cd04458">
    <property type="entry name" value="CSP_CDS"/>
    <property type="match status" value="1"/>
</dbReference>
<dbReference type="Pfam" id="PF00313">
    <property type="entry name" value="CSD"/>
    <property type="match status" value="1"/>
</dbReference>
<gene>
    <name evidence="4" type="ORF">ABB30_05540</name>
</gene>
<organism evidence="4 5">
    <name type="scientific">Stenotrophomonas ginsengisoli</name>
    <dbReference type="NCBI Taxonomy" id="336566"/>
    <lineage>
        <taxon>Bacteria</taxon>
        <taxon>Pseudomonadati</taxon>
        <taxon>Pseudomonadota</taxon>
        <taxon>Gammaproteobacteria</taxon>
        <taxon>Lysobacterales</taxon>
        <taxon>Lysobacteraceae</taxon>
        <taxon>Stenotrophomonas</taxon>
    </lineage>
</organism>
<dbReference type="SUPFAM" id="SSF50249">
    <property type="entry name" value="Nucleic acid-binding proteins"/>
    <property type="match status" value="1"/>
</dbReference>
<dbReference type="InterPro" id="IPR002059">
    <property type="entry name" value="CSP_DNA-bd"/>
</dbReference>
<dbReference type="PROSITE" id="PS51857">
    <property type="entry name" value="CSD_2"/>
    <property type="match status" value="1"/>
</dbReference>
<keyword evidence="2" id="KW-0472">Membrane</keyword>
<protein>
    <recommendedName>
        <fullName evidence="3">CSD domain-containing protein</fullName>
    </recommendedName>
</protein>
<feature type="transmembrane region" description="Helical" evidence="2">
    <location>
        <begin position="113"/>
        <end position="132"/>
    </location>
</feature>